<dbReference type="Pfam" id="PF10613">
    <property type="entry name" value="Lig_chan-Glu_bd"/>
    <property type="match status" value="1"/>
</dbReference>
<dbReference type="OrthoDB" id="6506757at2759"/>
<feature type="chain" id="PRO_5040362509" description="Ionotropic glutamate receptor L-glutamate and glycine-binding domain-containing protein" evidence="13">
    <location>
        <begin position="17"/>
        <end position="534"/>
    </location>
</feature>
<keyword evidence="10" id="KW-1071">Ligand-gated ion channel</keyword>
<keyword evidence="5 12" id="KW-1133">Transmembrane helix</keyword>
<gene>
    <name evidence="15" type="ORF">MELIAE_LOCUS5556</name>
</gene>
<keyword evidence="7 12" id="KW-0472">Membrane</keyword>
<evidence type="ECO:0000313" key="16">
    <source>
        <dbReference type="Proteomes" id="UP001154078"/>
    </source>
</evidence>
<protein>
    <recommendedName>
        <fullName evidence="14">Ionotropic glutamate receptor L-glutamate and glycine-binding domain-containing protein</fullName>
    </recommendedName>
</protein>
<keyword evidence="9" id="KW-0325">Glycoprotein</keyword>
<accession>A0A9P0FGW1</accession>
<name>A0A9P0FGW1_BRAAE</name>
<evidence type="ECO:0000256" key="3">
    <source>
        <dbReference type="ARBA" id="ARBA00022475"/>
    </source>
</evidence>
<sequence>MILIGVLLLKVLLVNGKIRPDLENIDESFELCLKNVVMTFKEDDETIININENSNFDIMQNLIKSRNFRYYWPYMQNVHTGKYYISSQNIKNFFIVNINDVDQLDFYLRKLKMLLIWNSRGKFVIVLLKRNVKLIKNIFKVLWKYNIYKSIVLQKITNETANVYAWYPYSKTNCGNNFNEIQIINKCEKDGLKKSVDVFDQSMFDLFACTFKVRTIFWQPFIINSTDGPKGIEVSLLNTLADKLNMKLSYSLSSTPLNWGAILENGTVTGIFQHMQEGKSDIAVAALGYEKNRVNYMDIGMPYFYDYLTYCVPPFCKSDWDKIIIIFDYQSWIIIIVAYFSFSFVLYYVSKRCEDESMIFKNIYNVLLINFSMVINTMGKLPKTDVRLLMDIIDLKLKLQFLLPQKRYFADDSPQSEYIKEHWNNCKNIPSCLKRVIKEKDSVMCISKVYIDTIKNCYIDKNKKPLFHCFPKYFVAFPITMLMRKDFPLRNRINDVIIRIYDSGLIQFWKRQYNNECKPQKTSTEEQIQRKLNL</sequence>
<keyword evidence="6" id="KW-0406">Ion transport</keyword>
<keyword evidence="11" id="KW-0407">Ion channel</keyword>
<feature type="transmembrane region" description="Helical" evidence="12">
    <location>
        <begin position="332"/>
        <end position="350"/>
    </location>
</feature>
<dbReference type="AlphaFoldDB" id="A0A9P0FGW1"/>
<feature type="transmembrane region" description="Helical" evidence="12">
    <location>
        <begin position="362"/>
        <end position="379"/>
    </location>
</feature>
<evidence type="ECO:0000256" key="8">
    <source>
        <dbReference type="ARBA" id="ARBA00023170"/>
    </source>
</evidence>
<evidence type="ECO:0000256" key="11">
    <source>
        <dbReference type="ARBA" id="ARBA00023303"/>
    </source>
</evidence>
<keyword evidence="13" id="KW-0732">Signal</keyword>
<dbReference type="PANTHER" id="PTHR42643:SF30">
    <property type="entry name" value="IONOTROPIC RECEPTOR 40A-RELATED"/>
    <property type="match status" value="1"/>
</dbReference>
<keyword evidence="3" id="KW-1003">Cell membrane</keyword>
<evidence type="ECO:0000256" key="9">
    <source>
        <dbReference type="ARBA" id="ARBA00023180"/>
    </source>
</evidence>
<dbReference type="Proteomes" id="UP001154078">
    <property type="component" value="Chromosome 3"/>
</dbReference>
<dbReference type="GO" id="GO:0005886">
    <property type="term" value="C:plasma membrane"/>
    <property type="evidence" value="ECO:0007669"/>
    <property type="project" value="UniProtKB-SubCell"/>
</dbReference>
<dbReference type="GO" id="GO:0015276">
    <property type="term" value="F:ligand-gated monoatomic ion channel activity"/>
    <property type="evidence" value="ECO:0007669"/>
    <property type="project" value="InterPro"/>
</dbReference>
<keyword evidence="2" id="KW-0813">Transport</keyword>
<evidence type="ECO:0000256" key="7">
    <source>
        <dbReference type="ARBA" id="ARBA00023136"/>
    </source>
</evidence>
<evidence type="ECO:0000256" key="13">
    <source>
        <dbReference type="SAM" id="SignalP"/>
    </source>
</evidence>
<keyword evidence="16" id="KW-1185">Reference proteome</keyword>
<evidence type="ECO:0000256" key="6">
    <source>
        <dbReference type="ARBA" id="ARBA00023065"/>
    </source>
</evidence>
<evidence type="ECO:0000256" key="5">
    <source>
        <dbReference type="ARBA" id="ARBA00022989"/>
    </source>
</evidence>
<proteinExistence type="predicted"/>
<evidence type="ECO:0000256" key="4">
    <source>
        <dbReference type="ARBA" id="ARBA00022692"/>
    </source>
</evidence>
<evidence type="ECO:0000256" key="2">
    <source>
        <dbReference type="ARBA" id="ARBA00022448"/>
    </source>
</evidence>
<evidence type="ECO:0000256" key="1">
    <source>
        <dbReference type="ARBA" id="ARBA00004651"/>
    </source>
</evidence>
<dbReference type="Gene3D" id="3.40.190.10">
    <property type="entry name" value="Periplasmic binding protein-like II"/>
    <property type="match status" value="1"/>
</dbReference>
<dbReference type="InterPro" id="IPR052192">
    <property type="entry name" value="Insect_Ionotropic_Sensory_Rcpt"/>
</dbReference>
<dbReference type="PANTHER" id="PTHR42643">
    <property type="entry name" value="IONOTROPIC RECEPTOR 20A-RELATED"/>
    <property type="match status" value="1"/>
</dbReference>
<feature type="signal peptide" evidence="13">
    <location>
        <begin position="1"/>
        <end position="16"/>
    </location>
</feature>
<evidence type="ECO:0000256" key="12">
    <source>
        <dbReference type="SAM" id="Phobius"/>
    </source>
</evidence>
<keyword evidence="4 12" id="KW-0812">Transmembrane</keyword>
<evidence type="ECO:0000313" key="15">
    <source>
        <dbReference type="EMBL" id="CAH0553602.1"/>
    </source>
</evidence>
<reference evidence="15" key="1">
    <citation type="submission" date="2021-12" db="EMBL/GenBank/DDBJ databases">
        <authorList>
            <person name="King R."/>
        </authorList>
    </citation>
    <scope>NUCLEOTIDE SEQUENCE</scope>
</reference>
<comment type="subcellular location">
    <subcellularLocation>
        <location evidence="1">Cell membrane</location>
        <topology evidence="1">Multi-pass membrane protein</topology>
    </subcellularLocation>
</comment>
<feature type="domain" description="Ionotropic glutamate receptor L-glutamate and glycine-binding" evidence="14">
    <location>
        <begin position="210"/>
        <end position="305"/>
    </location>
</feature>
<dbReference type="SUPFAM" id="SSF53850">
    <property type="entry name" value="Periplasmic binding protein-like II"/>
    <property type="match status" value="1"/>
</dbReference>
<keyword evidence="8" id="KW-0675">Receptor</keyword>
<evidence type="ECO:0000259" key="14">
    <source>
        <dbReference type="Pfam" id="PF10613"/>
    </source>
</evidence>
<organism evidence="15 16">
    <name type="scientific">Brassicogethes aeneus</name>
    <name type="common">Rape pollen beetle</name>
    <name type="synonym">Meligethes aeneus</name>
    <dbReference type="NCBI Taxonomy" id="1431903"/>
    <lineage>
        <taxon>Eukaryota</taxon>
        <taxon>Metazoa</taxon>
        <taxon>Ecdysozoa</taxon>
        <taxon>Arthropoda</taxon>
        <taxon>Hexapoda</taxon>
        <taxon>Insecta</taxon>
        <taxon>Pterygota</taxon>
        <taxon>Neoptera</taxon>
        <taxon>Endopterygota</taxon>
        <taxon>Coleoptera</taxon>
        <taxon>Polyphaga</taxon>
        <taxon>Cucujiformia</taxon>
        <taxon>Nitidulidae</taxon>
        <taxon>Meligethinae</taxon>
        <taxon>Brassicogethes</taxon>
    </lineage>
</organism>
<dbReference type="EMBL" id="OV121134">
    <property type="protein sequence ID" value="CAH0553602.1"/>
    <property type="molecule type" value="Genomic_DNA"/>
</dbReference>
<dbReference type="InterPro" id="IPR019594">
    <property type="entry name" value="Glu/Gly-bd"/>
</dbReference>
<evidence type="ECO:0000256" key="10">
    <source>
        <dbReference type="ARBA" id="ARBA00023286"/>
    </source>
</evidence>